<dbReference type="EMBL" id="MF324911">
    <property type="protein sequence ID" value="ASR85234.1"/>
    <property type="molecule type" value="Genomic_DNA"/>
</dbReference>
<dbReference type="KEGG" id="vg:60325399"/>
<keyword evidence="1" id="KW-0472">Membrane</keyword>
<name>A0A222ZKF9_9CAUD</name>
<reference evidence="3" key="1">
    <citation type="submission" date="2017-06" db="EMBL/GenBank/DDBJ databases">
        <authorList>
            <person name="Kim H.J."/>
            <person name="Triplett B.A."/>
        </authorList>
    </citation>
    <scope>NUCLEOTIDE SEQUENCE [LARGE SCALE GENOMIC DNA]</scope>
</reference>
<dbReference type="GeneID" id="60325399"/>
<keyword evidence="1" id="KW-0812">Transmembrane</keyword>
<keyword evidence="1" id="KW-1133">Transmembrane helix</keyword>
<feature type="transmembrane region" description="Helical" evidence="1">
    <location>
        <begin position="12"/>
        <end position="30"/>
    </location>
</feature>
<accession>A0A222ZKF9</accession>
<gene>
    <name evidence="2" type="primary">32</name>
    <name evidence="2" type="ORF">SEA_SIRPHILIP_32</name>
</gene>
<proteinExistence type="predicted"/>
<evidence type="ECO:0000313" key="3">
    <source>
        <dbReference type="Proteomes" id="UP000224266"/>
    </source>
</evidence>
<dbReference type="Proteomes" id="UP000224266">
    <property type="component" value="Segment"/>
</dbReference>
<sequence length="115" mass="12506">MNPLDGLSANEIVTLLAGSSLLTAFVTALLSRRRDNFKALTEAYGALIERVTGLEGRLDSVEGKLDVEKRGHEHTRSLLSIAMVFIRSVMNWGASDRLGPMPVPPAELMQGGDRE</sequence>
<evidence type="ECO:0000256" key="1">
    <source>
        <dbReference type="SAM" id="Phobius"/>
    </source>
</evidence>
<keyword evidence="3" id="KW-1185">Reference proteome</keyword>
<dbReference type="RefSeq" id="YP_009953916.1">
    <property type="nucleotide sequence ID" value="NC_051627.1"/>
</dbReference>
<evidence type="ECO:0000313" key="2">
    <source>
        <dbReference type="EMBL" id="ASR85234.1"/>
    </source>
</evidence>
<protein>
    <submittedName>
        <fullName evidence="2">Uncharacterized protein</fullName>
    </submittedName>
</protein>
<organism evidence="2 3">
    <name type="scientific">Mycobacterium phage SirPhilip</name>
    <dbReference type="NCBI Taxonomy" id="2015824"/>
    <lineage>
        <taxon>Viruses</taxon>
        <taxon>Duplodnaviria</taxon>
        <taxon>Heunggongvirae</taxon>
        <taxon>Uroviricota</taxon>
        <taxon>Caudoviricetes</taxon>
        <taxon>Weiservirinae</taxon>
        <taxon>Anayavirus</taxon>
        <taxon>Anayavirus sirphilip</taxon>
    </lineage>
</organism>